<dbReference type="EMBL" id="CM056812">
    <property type="protein sequence ID" value="KAJ8618049.1"/>
    <property type="molecule type" value="Genomic_DNA"/>
</dbReference>
<proteinExistence type="predicted"/>
<protein>
    <submittedName>
        <fullName evidence="1">Uncharacterized protein</fullName>
    </submittedName>
</protein>
<dbReference type="Proteomes" id="UP001234297">
    <property type="component" value="Chromosome 4"/>
</dbReference>
<evidence type="ECO:0000313" key="1">
    <source>
        <dbReference type="EMBL" id="KAJ8618049.1"/>
    </source>
</evidence>
<evidence type="ECO:0000313" key="2">
    <source>
        <dbReference type="Proteomes" id="UP001234297"/>
    </source>
</evidence>
<keyword evidence="2" id="KW-1185">Reference proteome</keyword>
<name>A0ACC2KAA9_PERAE</name>
<accession>A0ACC2KAA9</accession>
<comment type="caution">
    <text evidence="1">The sequence shown here is derived from an EMBL/GenBank/DDBJ whole genome shotgun (WGS) entry which is preliminary data.</text>
</comment>
<sequence length="114" mass="13210">MLDLSIFERLQNRTRSSQFEHVIPQRSKRERAICLEVGFKDLKYGQESKSTATIIVFPNHSSIKYEFSNLISSEWIAFIPFSSILERILDDYGVVAANCFKIVWAIVEHPVTEE</sequence>
<reference evidence="1 2" key="1">
    <citation type="journal article" date="2022" name="Hortic Res">
        <title>A haplotype resolved chromosomal level avocado genome allows analysis of novel avocado genes.</title>
        <authorList>
            <person name="Nath O."/>
            <person name="Fletcher S.J."/>
            <person name="Hayward A."/>
            <person name="Shaw L.M."/>
            <person name="Masouleh A.K."/>
            <person name="Furtado A."/>
            <person name="Henry R.J."/>
            <person name="Mitter N."/>
        </authorList>
    </citation>
    <scope>NUCLEOTIDE SEQUENCE [LARGE SCALE GENOMIC DNA]</scope>
    <source>
        <strain evidence="2">cv. Hass</strain>
    </source>
</reference>
<gene>
    <name evidence="1" type="ORF">MRB53_014235</name>
</gene>
<organism evidence="1 2">
    <name type="scientific">Persea americana</name>
    <name type="common">Avocado</name>
    <dbReference type="NCBI Taxonomy" id="3435"/>
    <lineage>
        <taxon>Eukaryota</taxon>
        <taxon>Viridiplantae</taxon>
        <taxon>Streptophyta</taxon>
        <taxon>Embryophyta</taxon>
        <taxon>Tracheophyta</taxon>
        <taxon>Spermatophyta</taxon>
        <taxon>Magnoliopsida</taxon>
        <taxon>Magnoliidae</taxon>
        <taxon>Laurales</taxon>
        <taxon>Lauraceae</taxon>
        <taxon>Persea</taxon>
    </lineage>
</organism>